<dbReference type="InterPro" id="IPR004046">
    <property type="entry name" value="GST_C"/>
</dbReference>
<comment type="subunit">
    <text evidence="1">Homodimer.</text>
</comment>
<evidence type="ECO:0008006" key="5">
    <source>
        <dbReference type="Google" id="ProtNLM"/>
    </source>
</evidence>
<dbReference type="Pfam" id="PF00043">
    <property type="entry name" value="GST_C"/>
    <property type="match status" value="1"/>
</dbReference>
<dbReference type="AlphaFoldDB" id="A0A7R9JPF1"/>
<dbReference type="SUPFAM" id="SSF52833">
    <property type="entry name" value="Thioredoxin-like"/>
    <property type="match status" value="2"/>
</dbReference>
<dbReference type="Gene3D" id="1.20.1050.10">
    <property type="match status" value="3"/>
</dbReference>
<evidence type="ECO:0000313" key="4">
    <source>
        <dbReference type="EMBL" id="CAD7586729.1"/>
    </source>
</evidence>
<gene>
    <name evidence="4" type="ORF">TGEB3V08_LOCUS1026</name>
</gene>
<dbReference type="PANTHER" id="PTHR43969:SF9">
    <property type="entry name" value="GLUTATHIONE S TRANSFERASE D10, ISOFORM A-RELATED"/>
    <property type="match status" value="1"/>
</dbReference>
<dbReference type="CDD" id="cd03177">
    <property type="entry name" value="GST_C_Delta_Epsilon"/>
    <property type="match status" value="2"/>
</dbReference>
<accession>A0A7R9JPF1</accession>
<reference evidence="4" key="1">
    <citation type="submission" date="2020-11" db="EMBL/GenBank/DDBJ databases">
        <authorList>
            <person name="Tran Van P."/>
        </authorList>
    </citation>
    <scope>NUCLEOTIDE SEQUENCE</scope>
</reference>
<evidence type="ECO:0000256" key="1">
    <source>
        <dbReference type="ARBA" id="ARBA00011738"/>
    </source>
</evidence>
<dbReference type="InterPro" id="IPR036249">
    <property type="entry name" value="Thioredoxin-like_sf"/>
</dbReference>
<feature type="domain" description="GST C-terminal" evidence="3">
    <location>
        <begin position="468"/>
        <end position="664"/>
    </location>
</feature>
<feature type="domain" description="GST C-terminal" evidence="3">
    <location>
        <begin position="285"/>
        <end position="384"/>
    </location>
</feature>
<dbReference type="CDD" id="cd03045">
    <property type="entry name" value="GST_N_Delta_Epsilon"/>
    <property type="match status" value="1"/>
</dbReference>
<dbReference type="InterPro" id="IPR004045">
    <property type="entry name" value="Glutathione_S-Trfase_N"/>
</dbReference>
<evidence type="ECO:0000259" key="3">
    <source>
        <dbReference type="PROSITE" id="PS50405"/>
    </source>
</evidence>
<dbReference type="GO" id="GO:0006749">
    <property type="term" value="P:glutathione metabolic process"/>
    <property type="evidence" value="ECO:0007669"/>
    <property type="project" value="TreeGrafter"/>
</dbReference>
<dbReference type="InterPro" id="IPR010987">
    <property type="entry name" value="Glutathione-S-Trfase_C-like"/>
</dbReference>
<dbReference type="FunFam" id="1.20.1050.10:FF:000007">
    <property type="entry name" value="Glutathione S-transferase 1-1"/>
    <property type="match status" value="1"/>
</dbReference>
<dbReference type="Pfam" id="PF13417">
    <property type="entry name" value="GST_N_3"/>
    <property type="match status" value="2"/>
</dbReference>
<dbReference type="PROSITE" id="PS50404">
    <property type="entry name" value="GST_NTER"/>
    <property type="match status" value="2"/>
</dbReference>
<proteinExistence type="predicted"/>
<dbReference type="SUPFAM" id="SSF47616">
    <property type="entry name" value="GST C-terminal domain-like"/>
    <property type="match status" value="2"/>
</dbReference>
<dbReference type="InterPro" id="IPR036282">
    <property type="entry name" value="Glutathione-S-Trfase_C_sf"/>
</dbReference>
<dbReference type="SFLD" id="SFLDS00019">
    <property type="entry name" value="Glutathione_Transferase_(cytos"/>
    <property type="match status" value="1"/>
</dbReference>
<dbReference type="PANTHER" id="PTHR43969">
    <property type="entry name" value="GLUTATHIONE S TRANSFERASE D10, ISOFORM A-RELATED"/>
    <property type="match status" value="1"/>
</dbReference>
<dbReference type="SFLD" id="SFLDG00358">
    <property type="entry name" value="Main_(cytGST)"/>
    <property type="match status" value="1"/>
</dbReference>
<dbReference type="EMBL" id="OE839318">
    <property type="protein sequence ID" value="CAD7586729.1"/>
    <property type="molecule type" value="Genomic_DNA"/>
</dbReference>
<organism evidence="4">
    <name type="scientific">Timema genevievae</name>
    <name type="common">Walking stick</name>
    <dbReference type="NCBI Taxonomy" id="629358"/>
    <lineage>
        <taxon>Eukaryota</taxon>
        <taxon>Metazoa</taxon>
        <taxon>Ecdysozoa</taxon>
        <taxon>Arthropoda</taxon>
        <taxon>Hexapoda</taxon>
        <taxon>Insecta</taxon>
        <taxon>Pterygota</taxon>
        <taxon>Neoptera</taxon>
        <taxon>Polyneoptera</taxon>
        <taxon>Phasmatodea</taxon>
        <taxon>Timematodea</taxon>
        <taxon>Timematoidea</taxon>
        <taxon>Timematidae</taxon>
        <taxon>Timema</taxon>
    </lineage>
</organism>
<name>A0A7R9JPF1_TIMGE</name>
<dbReference type="FunFam" id="3.40.30.10:FF:000034">
    <property type="entry name" value="glutathione S-transferase 1"/>
    <property type="match status" value="1"/>
</dbReference>
<dbReference type="Gene3D" id="3.40.30.10">
    <property type="entry name" value="Glutaredoxin"/>
    <property type="match status" value="2"/>
</dbReference>
<feature type="domain" description="GST N-terminal" evidence="2">
    <location>
        <begin position="198"/>
        <end position="279"/>
    </location>
</feature>
<sequence length="664" mass="75297">MATGRLGLESRLGVLRCLREDVPNHQCKFSDRCLLGEFQVILCSGLHLKGEWKTIYEKPPPVHPIEIRTSISPSSAVELITTSALANYATEAVFVETHPKEIKSDFTSPTSMGTRTKRRAHQIWFTGDEKVISIVSFPLALEFISFMLGYTGKGCLKYMEMRIKRNNFILVSLNRKPRQTVVTFSVGGRVGAESDKKMPVIMYFYPASPPCRAAMLVARAVGVDLNSNHTDITSGAQLTPEFIKLNPQHTVPTIDDNGFILSESRAIMGYFVNQYAKDDSLYPKDPKKRAMVDQKLYFDIGTLYQRFLNYFMPIAWKGMKPDEEALKKLEEAVGFLNSYLEGQSWVAGEDITIADYAIAVTMSNIEVINILEGEQFTDEYLKVSLKGPLHDPSAFTTIPNTLSLCISQLLRETCNNMVDKKKEWAVHLNPQHTIPTLVDDGIVLTESRAILGYLVDKYAKDDSLYPKDTTKRALVNQKLYFDMELFGRFLIYFKKNIVILKMFYLERKEKGVLQFCLPVLGSRSKTVLWISFQIFMYMLYDQKETHDFDFSSKIKGSLPMFVRKPILFSGDPPDSADLEKIKESLGFLDKFLVGLSWSAGEDITIADYALVATVSNVQEFCLDLSHYPYVDVWFAKAKAVIRGYEEINVAGLSALKEKYEMITE</sequence>
<protein>
    <recommendedName>
        <fullName evidence="5">Glutathione S-transferase</fullName>
    </recommendedName>
</protein>
<dbReference type="GO" id="GO:0004364">
    <property type="term" value="F:glutathione transferase activity"/>
    <property type="evidence" value="ECO:0007669"/>
    <property type="project" value="TreeGrafter"/>
</dbReference>
<evidence type="ECO:0000259" key="2">
    <source>
        <dbReference type="PROSITE" id="PS50404"/>
    </source>
</evidence>
<dbReference type="SFLD" id="SFLDG01153">
    <property type="entry name" value="Main.4:_Theta-like"/>
    <property type="match status" value="1"/>
</dbReference>
<dbReference type="InterPro" id="IPR040079">
    <property type="entry name" value="Glutathione_S-Trfase"/>
</dbReference>
<feature type="domain" description="GST N-terminal" evidence="2">
    <location>
        <begin position="349"/>
        <end position="462"/>
    </location>
</feature>
<dbReference type="PROSITE" id="PS50405">
    <property type="entry name" value="GST_CTER"/>
    <property type="match status" value="2"/>
</dbReference>